<reference evidence="3" key="1">
    <citation type="journal article" date="2009" name="Nature">
        <title>Genome sequence and analysis of the Irish potato famine pathogen Phytophthora infestans.</title>
        <authorList>
            <consortium name="The Broad Institute Genome Sequencing Platform"/>
            <person name="Haas B.J."/>
            <person name="Kamoun S."/>
            <person name="Zody M.C."/>
            <person name="Jiang R.H."/>
            <person name="Handsaker R.E."/>
            <person name="Cano L.M."/>
            <person name="Grabherr M."/>
            <person name="Kodira C.D."/>
            <person name="Raffaele S."/>
            <person name="Torto-Alalibo T."/>
            <person name="Bozkurt T.O."/>
            <person name="Ah-Fong A.M."/>
            <person name="Alvarado L."/>
            <person name="Anderson V.L."/>
            <person name="Armstrong M.R."/>
            <person name="Avrova A."/>
            <person name="Baxter L."/>
            <person name="Beynon J."/>
            <person name="Boevink P.C."/>
            <person name="Bollmann S.R."/>
            <person name="Bos J.I."/>
            <person name="Bulone V."/>
            <person name="Cai G."/>
            <person name="Cakir C."/>
            <person name="Carrington J.C."/>
            <person name="Chawner M."/>
            <person name="Conti L."/>
            <person name="Costanzo S."/>
            <person name="Ewan R."/>
            <person name="Fahlgren N."/>
            <person name="Fischbach M.A."/>
            <person name="Fugelstad J."/>
            <person name="Gilroy E.M."/>
            <person name="Gnerre S."/>
            <person name="Green P.J."/>
            <person name="Grenville-Briggs L.J."/>
            <person name="Griffith J."/>
            <person name="Grunwald N.J."/>
            <person name="Horn K."/>
            <person name="Horner N.R."/>
            <person name="Hu C.H."/>
            <person name="Huitema E."/>
            <person name="Jeong D.H."/>
            <person name="Jones A.M."/>
            <person name="Jones J.D."/>
            <person name="Jones R.W."/>
            <person name="Karlsson E.K."/>
            <person name="Kunjeti S.G."/>
            <person name="Lamour K."/>
            <person name="Liu Z."/>
            <person name="Ma L."/>
            <person name="Maclean D."/>
            <person name="Chibucos M.C."/>
            <person name="McDonald H."/>
            <person name="McWalters J."/>
            <person name="Meijer H.J."/>
            <person name="Morgan W."/>
            <person name="Morris P.F."/>
            <person name="Munro C.A."/>
            <person name="O'Neill K."/>
            <person name="Ospina-Giraldo M."/>
            <person name="Pinzon A."/>
            <person name="Pritchard L."/>
            <person name="Ramsahoye B."/>
            <person name="Ren Q."/>
            <person name="Restrepo S."/>
            <person name="Roy S."/>
            <person name="Sadanandom A."/>
            <person name="Savidor A."/>
            <person name="Schornack S."/>
            <person name="Schwartz D.C."/>
            <person name="Schumann U.D."/>
            <person name="Schwessinger B."/>
            <person name="Seyer L."/>
            <person name="Sharpe T."/>
            <person name="Silvar C."/>
            <person name="Song J."/>
            <person name="Studholme D.J."/>
            <person name="Sykes S."/>
            <person name="Thines M."/>
            <person name="van de Vondervoort P.J."/>
            <person name="Phuntumart V."/>
            <person name="Wawra S."/>
            <person name="Weide R."/>
            <person name="Win J."/>
            <person name="Young C."/>
            <person name="Zhou S."/>
            <person name="Fry W."/>
            <person name="Meyers B.C."/>
            <person name="van West P."/>
            <person name="Ristaino J."/>
            <person name="Govers F."/>
            <person name="Birch P.R."/>
            <person name="Whisson S.C."/>
            <person name="Judelson H.S."/>
            <person name="Nusbaum C."/>
        </authorList>
    </citation>
    <scope>NUCLEOTIDE SEQUENCE [LARGE SCALE GENOMIC DNA]</scope>
    <source>
        <strain evidence="3">T30-4</strain>
    </source>
</reference>
<feature type="compositionally biased region" description="Low complexity" evidence="1">
    <location>
        <begin position="44"/>
        <end position="57"/>
    </location>
</feature>
<dbReference type="Proteomes" id="UP000006643">
    <property type="component" value="Unassembled WGS sequence"/>
</dbReference>
<gene>
    <name evidence="2" type="ORF">PITG_01492</name>
</gene>
<dbReference type="GeneID" id="9468851"/>
<dbReference type="VEuPathDB" id="FungiDB:PITG_01492"/>
<evidence type="ECO:0000313" key="3">
    <source>
        <dbReference type="Proteomes" id="UP000006643"/>
    </source>
</evidence>
<proteinExistence type="predicted"/>
<keyword evidence="3" id="KW-1185">Reference proteome</keyword>
<dbReference type="AlphaFoldDB" id="D0MTD9"/>
<dbReference type="OrthoDB" id="10638042at2759"/>
<name>D0MTD9_PHYIT</name>
<protein>
    <submittedName>
        <fullName evidence="2">Uncharacterized protein</fullName>
    </submittedName>
</protein>
<evidence type="ECO:0000313" key="2">
    <source>
        <dbReference type="EMBL" id="EEY61236.1"/>
    </source>
</evidence>
<dbReference type="HOGENOM" id="CLU_1819611_0_0_1"/>
<accession>D0MTD9</accession>
<dbReference type="InParanoid" id="D0MTD9"/>
<evidence type="ECO:0000256" key="1">
    <source>
        <dbReference type="SAM" id="MobiDB-lite"/>
    </source>
</evidence>
<dbReference type="RefSeq" id="XP_002908153.1">
    <property type="nucleotide sequence ID" value="XM_002908107.1"/>
</dbReference>
<dbReference type="KEGG" id="pif:PITG_01492"/>
<organism evidence="2 3">
    <name type="scientific">Phytophthora infestans (strain T30-4)</name>
    <name type="common">Potato late blight agent</name>
    <dbReference type="NCBI Taxonomy" id="403677"/>
    <lineage>
        <taxon>Eukaryota</taxon>
        <taxon>Sar</taxon>
        <taxon>Stramenopiles</taxon>
        <taxon>Oomycota</taxon>
        <taxon>Peronosporomycetes</taxon>
        <taxon>Peronosporales</taxon>
        <taxon>Peronosporaceae</taxon>
        <taxon>Phytophthora</taxon>
    </lineage>
</organism>
<dbReference type="EMBL" id="DS028119">
    <property type="protein sequence ID" value="EEY61236.1"/>
    <property type="molecule type" value="Genomic_DNA"/>
</dbReference>
<feature type="region of interest" description="Disordered" evidence="1">
    <location>
        <begin position="1"/>
        <end position="142"/>
    </location>
</feature>
<sequence length="142" mass="14790">MPPAEPLLLDTEPDEICTPPDAAPSALATRTSPLLLKPFPLRNATDAPMPDALAPPDTFTSPPVTPAPPAKVNEPPKSPELLPPDTLIEPPTPAASPPDMLTDPLDCASDAPEPIEMAPDEPISTEPLDSATAPLFTELTPP</sequence>